<protein>
    <submittedName>
        <fullName evidence="1">Uncharacterized protein</fullName>
    </submittedName>
</protein>
<sequence>MIPDIEVFKTSVDIVSEADRITRLIVEAYPSYKVTFDLQDCDRVLRVENIYGPVERDAVHYLVTTVGYHCEVLQD</sequence>
<dbReference type="STRING" id="688867.SAMN05660236_2020"/>
<dbReference type="AlphaFoldDB" id="A0A1T5KCN0"/>
<gene>
    <name evidence="1" type="ORF">SAMN05660236_2020</name>
</gene>
<name>A0A1T5KCN0_9BACT</name>
<dbReference type="EMBL" id="FUZU01000001">
    <property type="protein sequence ID" value="SKC61215.1"/>
    <property type="molecule type" value="Genomic_DNA"/>
</dbReference>
<reference evidence="1 2" key="1">
    <citation type="submission" date="2017-02" db="EMBL/GenBank/DDBJ databases">
        <authorList>
            <person name="Peterson S.W."/>
        </authorList>
    </citation>
    <scope>NUCLEOTIDE SEQUENCE [LARGE SCALE GENOMIC DNA]</scope>
    <source>
        <strain evidence="1 2">DSM 25262</strain>
    </source>
</reference>
<evidence type="ECO:0000313" key="2">
    <source>
        <dbReference type="Proteomes" id="UP000190961"/>
    </source>
</evidence>
<accession>A0A1T5KCN0</accession>
<evidence type="ECO:0000313" key="1">
    <source>
        <dbReference type="EMBL" id="SKC61215.1"/>
    </source>
</evidence>
<dbReference type="Proteomes" id="UP000190961">
    <property type="component" value="Unassembled WGS sequence"/>
</dbReference>
<dbReference type="RefSeq" id="WP_079686517.1">
    <property type="nucleotide sequence ID" value="NZ_FUZU01000001.1"/>
</dbReference>
<proteinExistence type="predicted"/>
<keyword evidence="2" id="KW-1185">Reference proteome</keyword>
<dbReference type="OrthoDB" id="1036397at2"/>
<organism evidence="1 2">
    <name type="scientific">Ohtaekwangia koreensis</name>
    <dbReference type="NCBI Taxonomy" id="688867"/>
    <lineage>
        <taxon>Bacteria</taxon>
        <taxon>Pseudomonadati</taxon>
        <taxon>Bacteroidota</taxon>
        <taxon>Cytophagia</taxon>
        <taxon>Cytophagales</taxon>
        <taxon>Fulvivirgaceae</taxon>
        <taxon>Ohtaekwangia</taxon>
    </lineage>
</organism>